<dbReference type="InterPro" id="IPR041698">
    <property type="entry name" value="Methyltransf_25"/>
</dbReference>
<dbReference type="Proteomes" id="UP000198531">
    <property type="component" value="Unassembled WGS sequence"/>
</dbReference>
<evidence type="ECO:0000313" key="6">
    <source>
        <dbReference type="Proteomes" id="UP000198531"/>
    </source>
</evidence>
<keyword evidence="3" id="KW-0949">S-adenosyl-L-methionine</keyword>
<evidence type="ECO:0000256" key="1">
    <source>
        <dbReference type="ARBA" id="ARBA00022603"/>
    </source>
</evidence>
<evidence type="ECO:0000256" key="3">
    <source>
        <dbReference type="ARBA" id="ARBA00022691"/>
    </source>
</evidence>
<dbReference type="STRING" id="553469.SAMN04487947_3812"/>
<dbReference type="PANTHER" id="PTHR43464">
    <property type="entry name" value="METHYLTRANSFERASE"/>
    <property type="match status" value="1"/>
</dbReference>
<dbReference type="SUPFAM" id="SSF53335">
    <property type="entry name" value="S-adenosyl-L-methionine-dependent methyltransferases"/>
    <property type="match status" value="1"/>
</dbReference>
<dbReference type="Gene3D" id="3.40.50.150">
    <property type="entry name" value="Vaccinia Virus protein VP39"/>
    <property type="match status" value="1"/>
</dbReference>
<dbReference type="AlphaFoldDB" id="A0A1I6IX08"/>
<dbReference type="OrthoDB" id="287956at2157"/>
<protein>
    <submittedName>
        <fullName evidence="5">2-polyprenyl-3-methyl-5-hydroxy-6-metoxy-1,4-benzoquinol methylase</fullName>
    </submittedName>
</protein>
<gene>
    <name evidence="5" type="ORF">SAMN04487947_3812</name>
</gene>
<keyword evidence="2" id="KW-0808">Transferase</keyword>
<proteinExistence type="predicted"/>
<dbReference type="GO" id="GO:0032259">
    <property type="term" value="P:methylation"/>
    <property type="evidence" value="ECO:0007669"/>
    <property type="project" value="UniProtKB-KW"/>
</dbReference>
<dbReference type="PANTHER" id="PTHR43464:SF19">
    <property type="entry name" value="UBIQUINONE BIOSYNTHESIS O-METHYLTRANSFERASE, MITOCHONDRIAL"/>
    <property type="match status" value="1"/>
</dbReference>
<dbReference type="RefSeq" id="WP_089810626.1">
    <property type="nucleotide sequence ID" value="NZ_FOYT01000005.1"/>
</dbReference>
<sequence>MSAYPPTRPLAHVYDSAYQSVPNWDIGRPQRPFVYLVEAGLVRSPVLDVGCGTGELSMFLARQGYEVLGIDIAPSAVSRAREKARWRRIDAAFLVWDALNLGRLAERGFSFATVLDSAMFHVLRDDERDRLVDGLGTIVERGGLYCVLGDARGDDRTEYGITPEEIRRRFEQAGGWSVEFSYRTAFERRYSTNDAYFVGVRRR</sequence>
<feature type="domain" description="Methyltransferase" evidence="4">
    <location>
        <begin position="46"/>
        <end position="143"/>
    </location>
</feature>
<keyword evidence="6" id="KW-1185">Reference proteome</keyword>
<organism evidence="5 6">
    <name type="scientific">Halogeometricum rufum</name>
    <dbReference type="NCBI Taxonomy" id="553469"/>
    <lineage>
        <taxon>Archaea</taxon>
        <taxon>Methanobacteriati</taxon>
        <taxon>Methanobacteriota</taxon>
        <taxon>Stenosarchaea group</taxon>
        <taxon>Halobacteria</taxon>
        <taxon>Halobacteriales</taxon>
        <taxon>Haloferacaceae</taxon>
        <taxon>Halogeometricum</taxon>
    </lineage>
</organism>
<evidence type="ECO:0000313" key="5">
    <source>
        <dbReference type="EMBL" id="SFR71233.1"/>
    </source>
</evidence>
<dbReference type="CDD" id="cd02440">
    <property type="entry name" value="AdoMet_MTases"/>
    <property type="match status" value="1"/>
</dbReference>
<dbReference type="EMBL" id="FOYT01000005">
    <property type="protein sequence ID" value="SFR71233.1"/>
    <property type="molecule type" value="Genomic_DNA"/>
</dbReference>
<accession>A0A1I6IX08</accession>
<keyword evidence="1 5" id="KW-0489">Methyltransferase</keyword>
<evidence type="ECO:0000259" key="4">
    <source>
        <dbReference type="Pfam" id="PF13649"/>
    </source>
</evidence>
<name>A0A1I6IX08_9EURY</name>
<dbReference type="InterPro" id="IPR029063">
    <property type="entry name" value="SAM-dependent_MTases_sf"/>
</dbReference>
<dbReference type="Pfam" id="PF13649">
    <property type="entry name" value="Methyltransf_25"/>
    <property type="match status" value="1"/>
</dbReference>
<reference evidence="6" key="1">
    <citation type="submission" date="2016-10" db="EMBL/GenBank/DDBJ databases">
        <authorList>
            <person name="Varghese N."/>
            <person name="Submissions S."/>
        </authorList>
    </citation>
    <scope>NUCLEOTIDE SEQUENCE [LARGE SCALE GENOMIC DNA]</scope>
    <source>
        <strain evidence="6">CGMCC 1.7736</strain>
    </source>
</reference>
<dbReference type="GO" id="GO:0008168">
    <property type="term" value="F:methyltransferase activity"/>
    <property type="evidence" value="ECO:0007669"/>
    <property type="project" value="UniProtKB-KW"/>
</dbReference>
<evidence type="ECO:0000256" key="2">
    <source>
        <dbReference type="ARBA" id="ARBA00022679"/>
    </source>
</evidence>